<evidence type="ECO:0000313" key="3">
    <source>
        <dbReference type="Proteomes" id="UP000001997"/>
    </source>
</evidence>
<dbReference type="GO" id="GO:0005829">
    <property type="term" value="C:cytosol"/>
    <property type="evidence" value="ECO:0007669"/>
    <property type="project" value="TreeGrafter"/>
</dbReference>
<protein>
    <recommendedName>
        <fullName evidence="4">Protein HMF1</fullName>
    </recommendedName>
</protein>
<dbReference type="RefSeq" id="XP_001484541.2">
    <property type="nucleotide sequence ID" value="XM_001484491.1"/>
</dbReference>
<dbReference type="Pfam" id="PF01042">
    <property type="entry name" value="Ribonuc_L-PSP"/>
    <property type="match status" value="1"/>
</dbReference>
<dbReference type="VEuPathDB" id="FungiDB:PGUG_03922"/>
<dbReference type="PANTHER" id="PTHR11803">
    <property type="entry name" value="2-IMINOBUTANOATE/2-IMINOPROPANOATE DEAMINASE RIDA"/>
    <property type="match status" value="1"/>
</dbReference>
<dbReference type="GO" id="GO:0005739">
    <property type="term" value="C:mitochondrion"/>
    <property type="evidence" value="ECO:0007669"/>
    <property type="project" value="TreeGrafter"/>
</dbReference>
<name>A5DKX1_PICGU</name>
<dbReference type="InterPro" id="IPR006175">
    <property type="entry name" value="YjgF/YER057c/UK114"/>
</dbReference>
<dbReference type="SUPFAM" id="SSF55298">
    <property type="entry name" value="YjgF-like"/>
    <property type="match status" value="1"/>
</dbReference>
<gene>
    <name evidence="2" type="ORF">PGUG_03922</name>
</gene>
<dbReference type="InterPro" id="IPR035959">
    <property type="entry name" value="RutC-like_sf"/>
</dbReference>
<accession>A5DKX1</accession>
<comment type="similarity">
    <text evidence="1">Belongs to the RutC family.</text>
</comment>
<organism evidence="2 3">
    <name type="scientific">Meyerozyma guilliermondii (strain ATCC 6260 / CBS 566 / DSM 6381 / JCM 1539 / NBRC 10279 / NRRL Y-324)</name>
    <name type="common">Yeast</name>
    <name type="synonym">Candida guilliermondii</name>
    <dbReference type="NCBI Taxonomy" id="294746"/>
    <lineage>
        <taxon>Eukaryota</taxon>
        <taxon>Fungi</taxon>
        <taxon>Dikarya</taxon>
        <taxon>Ascomycota</taxon>
        <taxon>Saccharomycotina</taxon>
        <taxon>Pichiomycetes</taxon>
        <taxon>Debaryomycetaceae</taxon>
        <taxon>Meyerozyma</taxon>
    </lineage>
</organism>
<dbReference type="eggNOG" id="KOG2317">
    <property type="taxonomic scope" value="Eukaryota"/>
</dbReference>
<proteinExistence type="inferred from homology"/>
<sequence>MKQVTWEQVGQKFNPILSPAYISNGLVLSSGSVGVRSDGVVAETAAEQTTLAIENMKTVLEKSGSNLNKVVKVLLFITDEKDSKVVNEVYHKYFPHSPARSCVIVKFPSTSLKVELECVAEVV</sequence>
<evidence type="ECO:0008006" key="4">
    <source>
        <dbReference type="Google" id="ProtNLM"/>
    </source>
</evidence>
<dbReference type="GO" id="GO:0019239">
    <property type="term" value="F:deaminase activity"/>
    <property type="evidence" value="ECO:0007669"/>
    <property type="project" value="TreeGrafter"/>
</dbReference>
<dbReference type="KEGG" id="pgu:PGUG_03922"/>
<dbReference type="FunCoup" id="A5DKX1">
    <property type="interactions" value="537"/>
</dbReference>
<dbReference type="STRING" id="294746.A5DKX1"/>
<dbReference type="Proteomes" id="UP000001997">
    <property type="component" value="Unassembled WGS sequence"/>
</dbReference>
<dbReference type="OMA" id="DEYNTAY"/>
<keyword evidence="3" id="KW-1185">Reference proteome</keyword>
<dbReference type="AlphaFoldDB" id="A5DKX1"/>
<dbReference type="OrthoDB" id="309640at2759"/>
<evidence type="ECO:0000313" key="2">
    <source>
        <dbReference type="EMBL" id="EDK39824.2"/>
    </source>
</evidence>
<dbReference type="HOGENOM" id="CLU_100715_7_2_1"/>
<dbReference type="EMBL" id="CH408158">
    <property type="protein sequence ID" value="EDK39824.2"/>
    <property type="molecule type" value="Genomic_DNA"/>
</dbReference>
<dbReference type="Gene3D" id="3.30.1330.40">
    <property type="entry name" value="RutC-like"/>
    <property type="match status" value="1"/>
</dbReference>
<reference evidence="2 3" key="1">
    <citation type="journal article" date="2009" name="Nature">
        <title>Evolution of pathogenicity and sexual reproduction in eight Candida genomes.</title>
        <authorList>
            <person name="Butler G."/>
            <person name="Rasmussen M.D."/>
            <person name="Lin M.F."/>
            <person name="Santos M.A."/>
            <person name="Sakthikumar S."/>
            <person name="Munro C.A."/>
            <person name="Rheinbay E."/>
            <person name="Grabherr M."/>
            <person name="Forche A."/>
            <person name="Reedy J.L."/>
            <person name="Agrafioti I."/>
            <person name="Arnaud M.B."/>
            <person name="Bates S."/>
            <person name="Brown A.J."/>
            <person name="Brunke S."/>
            <person name="Costanzo M.C."/>
            <person name="Fitzpatrick D.A."/>
            <person name="de Groot P.W."/>
            <person name="Harris D."/>
            <person name="Hoyer L.L."/>
            <person name="Hube B."/>
            <person name="Klis F.M."/>
            <person name="Kodira C."/>
            <person name="Lennard N."/>
            <person name="Logue M.E."/>
            <person name="Martin R."/>
            <person name="Neiman A.M."/>
            <person name="Nikolaou E."/>
            <person name="Quail M.A."/>
            <person name="Quinn J."/>
            <person name="Santos M.C."/>
            <person name="Schmitzberger F.F."/>
            <person name="Sherlock G."/>
            <person name="Shah P."/>
            <person name="Silverstein K.A."/>
            <person name="Skrzypek M.S."/>
            <person name="Soll D."/>
            <person name="Staggs R."/>
            <person name="Stansfield I."/>
            <person name="Stumpf M.P."/>
            <person name="Sudbery P.E."/>
            <person name="Srikantha T."/>
            <person name="Zeng Q."/>
            <person name="Berman J."/>
            <person name="Berriman M."/>
            <person name="Heitman J."/>
            <person name="Gow N.A."/>
            <person name="Lorenz M.C."/>
            <person name="Birren B.W."/>
            <person name="Kellis M."/>
            <person name="Cuomo C.A."/>
        </authorList>
    </citation>
    <scope>NUCLEOTIDE SEQUENCE [LARGE SCALE GENOMIC DNA]</scope>
    <source>
        <strain evidence="3">ATCC 6260 / CBS 566 / DSM 6381 / JCM 1539 / NBRC 10279 / NRRL Y-324</strain>
    </source>
</reference>
<dbReference type="GeneID" id="5125779"/>
<dbReference type="CDD" id="cd00448">
    <property type="entry name" value="YjgF_YER057c_UK114_family"/>
    <property type="match status" value="1"/>
</dbReference>
<dbReference type="InParanoid" id="A5DKX1"/>
<evidence type="ECO:0000256" key="1">
    <source>
        <dbReference type="ARBA" id="ARBA00010552"/>
    </source>
</evidence>
<dbReference type="PANTHER" id="PTHR11803:SF58">
    <property type="entry name" value="PROTEIN HMF1-RELATED"/>
    <property type="match status" value="1"/>
</dbReference>